<feature type="domain" description="S1 motif" evidence="1">
    <location>
        <begin position="95"/>
        <end position="162"/>
    </location>
</feature>
<sequence length="243" mass="27204">MSYVIGEIVKGRIIAVTPEGDQVLLTVNLSEKNDALLPASEVGIEDMQSSTNLRATARRLVGRTIVGKIIDTAPLTISNKQAIEELEQLDKLEIGQVFNGIVISVNETEAKIEYNSHLLTLLPQEEMGIMPGTNLKMILKYGQKLRVEVVDVKDGKYIVSHKNFLQDKNEWEERINKYQIKGHYLGIVTNFIKNGVFINLEPGIDVLCSPQPEWFELKRGDEVIVEITDKNSKIKGIVTGKAF</sequence>
<proteinExistence type="predicted"/>
<accession>A0A0W8E930</accession>
<name>A0A0W8E930_9ZZZZ</name>
<dbReference type="SUPFAM" id="SSF50249">
    <property type="entry name" value="Nucleic acid-binding proteins"/>
    <property type="match status" value="1"/>
</dbReference>
<keyword evidence="2" id="KW-0687">Ribonucleoprotein</keyword>
<dbReference type="SMART" id="SM00316">
    <property type="entry name" value="S1"/>
    <property type="match status" value="3"/>
</dbReference>
<evidence type="ECO:0000259" key="1">
    <source>
        <dbReference type="PROSITE" id="PS50126"/>
    </source>
</evidence>
<dbReference type="PROSITE" id="PS50126">
    <property type="entry name" value="S1"/>
    <property type="match status" value="1"/>
</dbReference>
<dbReference type="EMBL" id="LNQE01001831">
    <property type="protein sequence ID" value="KUG05081.1"/>
    <property type="molecule type" value="Genomic_DNA"/>
</dbReference>
<gene>
    <name evidence="2" type="ORF">ASZ90_017570</name>
</gene>
<dbReference type="InterPro" id="IPR012340">
    <property type="entry name" value="NA-bd_OB-fold"/>
</dbReference>
<dbReference type="GO" id="GO:0005840">
    <property type="term" value="C:ribosome"/>
    <property type="evidence" value="ECO:0007669"/>
    <property type="project" value="UniProtKB-KW"/>
</dbReference>
<dbReference type="AlphaFoldDB" id="A0A0W8E930"/>
<protein>
    <submittedName>
        <fullName evidence="2">Ribosomal protein s1</fullName>
    </submittedName>
</protein>
<keyword evidence="2" id="KW-0689">Ribosomal protein</keyword>
<organism evidence="2">
    <name type="scientific">hydrocarbon metagenome</name>
    <dbReference type="NCBI Taxonomy" id="938273"/>
    <lineage>
        <taxon>unclassified sequences</taxon>
        <taxon>metagenomes</taxon>
        <taxon>ecological metagenomes</taxon>
    </lineage>
</organism>
<dbReference type="InterPro" id="IPR003029">
    <property type="entry name" value="S1_domain"/>
</dbReference>
<evidence type="ECO:0000313" key="2">
    <source>
        <dbReference type="EMBL" id="KUG05081.1"/>
    </source>
</evidence>
<comment type="caution">
    <text evidence="2">The sequence shown here is derived from an EMBL/GenBank/DDBJ whole genome shotgun (WGS) entry which is preliminary data.</text>
</comment>
<reference evidence="2" key="1">
    <citation type="journal article" date="2015" name="Proc. Natl. Acad. Sci. U.S.A.">
        <title>Networks of energetic and metabolic interactions define dynamics in microbial communities.</title>
        <authorList>
            <person name="Embree M."/>
            <person name="Liu J.K."/>
            <person name="Al-Bassam M.M."/>
            <person name="Zengler K."/>
        </authorList>
    </citation>
    <scope>NUCLEOTIDE SEQUENCE</scope>
</reference>
<dbReference type="Gene3D" id="2.40.50.140">
    <property type="entry name" value="Nucleic acid-binding proteins"/>
    <property type="match status" value="1"/>
</dbReference>
<dbReference type="GO" id="GO:0003676">
    <property type="term" value="F:nucleic acid binding"/>
    <property type="evidence" value="ECO:0007669"/>
    <property type="project" value="InterPro"/>
</dbReference>